<sequence length="383" mass="43019">MMTLTSAEHIPLIAHLVFRLDVGGLENGLVNLINRIPESRYRHAIICMTDYSDFAQRIKRPDVQIIALHKKEGQDWKLYYRLWKVLQQLKPDYVHTRNIATLEGQFIAWLAGVHNRIHGEHGWDVYDVAGSNKKYQWLRRLMNPFVKHYVALSSESRDYLINSVGVAANKVAHIYNGVDTDKFSPQAPFASDVPESFIQPGQLIIGTVGRLAKIKHQQSLLSAFIELKKDKVIADTIKLVLVGDGPEKAHLQSMAEKAGVASSVWFAGVRQDIPQIMRRFAIFVLPSLAEGISNTILEAMASGLPVVATDVGGNSELIQHQQNGMIVPVDNVTALAEAIHQYLKDAERRKQHGIAARQHVVETFSMDAMVNRYTSIYDQLQLN</sequence>
<dbReference type="SUPFAM" id="SSF53756">
    <property type="entry name" value="UDP-Glycosyltransferase/glycogen phosphorylase"/>
    <property type="match status" value="1"/>
</dbReference>
<proteinExistence type="predicted"/>
<protein>
    <submittedName>
        <fullName evidence="2">TIGR03088 family PEP-CTERM/XrtA system glycosyltransferase</fullName>
    </submittedName>
</protein>
<reference evidence="2 3" key="1">
    <citation type="submission" date="2021-04" db="EMBL/GenBank/DDBJ databases">
        <authorList>
            <person name="Pira H."/>
            <person name="Risdian C."/>
            <person name="Wink J."/>
        </authorList>
    </citation>
    <scope>NUCLEOTIDE SEQUENCE [LARGE SCALE GENOMIC DNA]</scope>
    <source>
        <strain evidence="2 3">WH53</strain>
    </source>
</reference>
<dbReference type="Gene3D" id="3.40.50.2000">
    <property type="entry name" value="Glycogen Phosphorylase B"/>
    <property type="match status" value="2"/>
</dbReference>
<dbReference type="RefSeq" id="WP_215818076.1">
    <property type="nucleotide sequence ID" value="NZ_JAGSOY010000003.1"/>
</dbReference>
<dbReference type="PANTHER" id="PTHR45947:SF14">
    <property type="entry name" value="SLL1723 PROTEIN"/>
    <property type="match status" value="1"/>
</dbReference>
<accession>A0ABS5Z776</accession>
<dbReference type="Proteomes" id="UP000690515">
    <property type="component" value="Unassembled WGS sequence"/>
</dbReference>
<dbReference type="InterPro" id="IPR028098">
    <property type="entry name" value="Glyco_trans_4-like_N"/>
</dbReference>
<comment type="caution">
    <text evidence="2">The sequence shown here is derived from an EMBL/GenBank/DDBJ whole genome shotgun (WGS) entry which is preliminary data.</text>
</comment>
<gene>
    <name evidence="2" type="ORF">KCG35_02460</name>
</gene>
<dbReference type="InterPro" id="IPR050194">
    <property type="entry name" value="Glycosyltransferase_grp1"/>
</dbReference>
<feature type="domain" description="Glycosyltransferase subfamily 4-like N-terminal" evidence="1">
    <location>
        <begin position="22"/>
        <end position="182"/>
    </location>
</feature>
<evidence type="ECO:0000313" key="3">
    <source>
        <dbReference type="Proteomes" id="UP000690515"/>
    </source>
</evidence>
<dbReference type="EMBL" id="JAGSOY010000003">
    <property type="protein sequence ID" value="MBU2709913.1"/>
    <property type="molecule type" value="Genomic_DNA"/>
</dbReference>
<dbReference type="InterPro" id="IPR017522">
    <property type="entry name" value="Sugar_tfrase_PEP-CTERM_Stp2"/>
</dbReference>
<dbReference type="NCBIfam" id="TIGR03088">
    <property type="entry name" value="stp2"/>
    <property type="match status" value="1"/>
</dbReference>
<dbReference type="Pfam" id="PF13439">
    <property type="entry name" value="Glyco_transf_4"/>
    <property type="match status" value="1"/>
</dbReference>
<evidence type="ECO:0000313" key="2">
    <source>
        <dbReference type="EMBL" id="MBU2709913.1"/>
    </source>
</evidence>
<evidence type="ECO:0000259" key="1">
    <source>
        <dbReference type="Pfam" id="PF13439"/>
    </source>
</evidence>
<keyword evidence="3" id="KW-1185">Reference proteome</keyword>
<organism evidence="2 3">
    <name type="scientific">Zooshikella harenae</name>
    <dbReference type="NCBI Taxonomy" id="2827238"/>
    <lineage>
        <taxon>Bacteria</taxon>
        <taxon>Pseudomonadati</taxon>
        <taxon>Pseudomonadota</taxon>
        <taxon>Gammaproteobacteria</taxon>
        <taxon>Oceanospirillales</taxon>
        <taxon>Zooshikellaceae</taxon>
        <taxon>Zooshikella</taxon>
    </lineage>
</organism>
<dbReference type="PANTHER" id="PTHR45947">
    <property type="entry name" value="SULFOQUINOVOSYL TRANSFERASE SQD2"/>
    <property type="match status" value="1"/>
</dbReference>
<dbReference type="Pfam" id="PF13692">
    <property type="entry name" value="Glyco_trans_1_4"/>
    <property type="match status" value="1"/>
</dbReference>
<name>A0ABS5Z776_9GAMM</name>